<keyword evidence="2" id="KW-0472">Membrane</keyword>
<accession>A0A7K3QRG8</accession>
<keyword evidence="2" id="KW-1133">Transmembrane helix</keyword>
<sequence>MSTGTTRVATGITATGALALTGYGILTDDLPRVVGGAALIMTVIVLAGITAIHTWITDTGDERTALAAAQRSAQDERTRYIAARAGLTNDQARLVRDLAAERASLSAQLKAERAAMEEEFASERGELQADALALGALMERGGVFTPNTPRVGNLIPFPQQELPQTREHGVVRP</sequence>
<evidence type="ECO:0000313" key="4">
    <source>
        <dbReference type="Proteomes" id="UP000470520"/>
    </source>
</evidence>
<gene>
    <name evidence="3" type="ORF">G3I21_11730</name>
</gene>
<feature type="transmembrane region" description="Helical" evidence="2">
    <location>
        <begin position="33"/>
        <end position="56"/>
    </location>
</feature>
<feature type="transmembrane region" description="Helical" evidence="2">
    <location>
        <begin position="6"/>
        <end position="26"/>
    </location>
</feature>
<feature type="coiled-coil region" evidence="1">
    <location>
        <begin position="95"/>
        <end position="126"/>
    </location>
</feature>
<keyword evidence="1" id="KW-0175">Coiled coil</keyword>
<name>A0A7K3QRG8_9ACTN</name>
<dbReference type="RefSeq" id="WP_164188182.1">
    <property type="nucleotide sequence ID" value="NZ_JAAGMR010000145.1"/>
</dbReference>
<evidence type="ECO:0000256" key="2">
    <source>
        <dbReference type="SAM" id="Phobius"/>
    </source>
</evidence>
<dbReference type="Proteomes" id="UP000470520">
    <property type="component" value="Unassembled WGS sequence"/>
</dbReference>
<dbReference type="AlphaFoldDB" id="A0A7K3QRG8"/>
<proteinExistence type="predicted"/>
<protein>
    <submittedName>
        <fullName evidence="3">Uncharacterized protein</fullName>
    </submittedName>
</protein>
<evidence type="ECO:0000256" key="1">
    <source>
        <dbReference type="SAM" id="Coils"/>
    </source>
</evidence>
<keyword evidence="2" id="KW-0812">Transmembrane</keyword>
<organism evidence="3 4">
    <name type="scientific">Streptomyces bauhiniae</name>
    <dbReference type="NCBI Taxonomy" id="2340725"/>
    <lineage>
        <taxon>Bacteria</taxon>
        <taxon>Bacillati</taxon>
        <taxon>Actinomycetota</taxon>
        <taxon>Actinomycetes</taxon>
        <taxon>Kitasatosporales</taxon>
        <taxon>Streptomycetaceae</taxon>
        <taxon>Streptomyces</taxon>
    </lineage>
</organism>
<reference evidence="3 4" key="1">
    <citation type="submission" date="2020-01" db="EMBL/GenBank/DDBJ databases">
        <title>Insect and environment-associated Actinomycetes.</title>
        <authorList>
            <person name="Currrie C."/>
            <person name="Chevrette M."/>
            <person name="Carlson C."/>
            <person name="Stubbendieck R."/>
            <person name="Wendt-Pienkowski E."/>
        </authorList>
    </citation>
    <scope>NUCLEOTIDE SEQUENCE [LARGE SCALE GENOMIC DNA]</scope>
    <source>
        <strain evidence="3 4">SID7754</strain>
    </source>
</reference>
<comment type="caution">
    <text evidence="3">The sequence shown here is derived from an EMBL/GenBank/DDBJ whole genome shotgun (WGS) entry which is preliminary data.</text>
</comment>
<evidence type="ECO:0000313" key="3">
    <source>
        <dbReference type="EMBL" id="NEB92380.1"/>
    </source>
</evidence>
<dbReference type="EMBL" id="JAAGMR010000145">
    <property type="protein sequence ID" value="NEB92380.1"/>
    <property type="molecule type" value="Genomic_DNA"/>
</dbReference>